<evidence type="ECO:0000256" key="1">
    <source>
        <dbReference type="SAM" id="Phobius"/>
    </source>
</evidence>
<feature type="transmembrane region" description="Helical" evidence="1">
    <location>
        <begin position="38"/>
        <end position="56"/>
    </location>
</feature>
<evidence type="ECO:0000313" key="3">
    <source>
        <dbReference type="EMBL" id="UWX05214.1"/>
    </source>
</evidence>
<accession>A0ABY5Y0W6</accession>
<proteinExistence type="predicted"/>
<name>A0ABY5Y0W6_9BACT</name>
<feature type="transmembrane region" description="Helical" evidence="1">
    <location>
        <begin position="128"/>
        <end position="147"/>
    </location>
</feature>
<feature type="transmembrane region" description="Helical" evidence="1">
    <location>
        <begin position="76"/>
        <end position="93"/>
    </location>
</feature>
<dbReference type="EMBL" id="CP065938">
    <property type="protein sequence ID" value="UWX05214.1"/>
    <property type="molecule type" value="Genomic_DNA"/>
</dbReference>
<dbReference type="InterPro" id="IPR009936">
    <property type="entry name" value="DUF1468"/>
</dbReference>
<gene>
    <name evidence="3" type="ORF">JBF11_07065</name>
</gene>
<protein>
    <submittedName>
        <fullName evidence="3">Tripartite tricarboxylate transporter TctB family protein</fullName>
    </submittedName>
</protein>
<organism evidence="3 4">
    <name type="scientific">Taurinivorans muris</name>
    <dbReference type="NCBI Taxonomy" id="2787751"/>
    <lineage>
        <taxon>Bacteria</taxon>
        <taxon>Pseudomonadati</taxon>
        <taxon>Thermodesulfobacteriota</taxon>
        <taxon>Desulfovibrionia</taxon>
        <taxon>Desulfovibrionales</taxon>
        <taxon>Desulfovibrionaceae</taxon>
        <taxon>Taurinivorans</taxon>
    </lineage>
</organism>
<evidence type="ECO:0000313" key="4">
    <source>
        <dbReference type="Proteomes" id="UP001058120"/>
    </source>
</evidence>
<keyword evidence="1" id="KW-1133">Transmembrane helix</keyword>
<reference evidence="3" key="1">
    <citation type="submission" date="2020-12" db="EMBL/GenBank/DDBJ databases">
        <title>Taurinivorans muris gen. nov., sp. nov., fundamental and realized metabolic niche of a ubiquitous sulfidogenic bacterium in the murine intestine.</title>
        <authorList>
            <person name="Ye H."/>
            <person name="Hanson B.T."/>
            <person name="Loy A."/>
        </authorList>
    </citation>
    <scope>NUCLEOTIDE SEQUENCE</scope>
    <source>
        <strain evidence="3">LT0009</strain>
    </source>
</reference>
<dbReference type="Pfam" id="PF07331">
    <property type="entry name" value="TctB"/>
    <property type="match status" value="1"/>
</dbReference>
<keyword evidence="1" id="KW-0812">Transmembrane</keyword>
<evidence type="ECO:0000259" key="2">
    <source>
        <dbReference type="Pfam" id="PF07331"/>
    </source>
</evidence>
<feature type="transmembrane region" description="Helical" evidence="1">
    <location>
        <begin position="99"/>
        <end position="116"/>
    </location>
</feature>
<dbReference type="RefSeq" id="WP_334314782.1">
    <property type="nucleotide sequence ID" value="NZ_CP065938.1"/>
</dbReference>
<dbReference type="Proteomes" id="UP001058120">
    <property type="component" value="Chromosome"/>
</dbReference>
<keyword evidence="4" id="KW-1185">Reference proteome</keyword>
<sequence>MPKYLQDLCSGAVFICIGLAFGLQYSQLSGVSRIFPEALISLISLGGFYYFIKGFVRRGKEKAKGTGEAESKERFLFMRLVYILFSALMLIFLIEYLGFYSASFLFLFISHAYLANKKNGKMKTMRDGLVFSLAFVSAVWFLFHYVLLVPTPAGLLI</sequence>
<feature type="domain" description="DUF1468" evidence="2">
    <location>
        <begin position="10"/>
        <end position="152"/>
    </location>
</feature>
<keyword evidence="1" id="KW-0472">Membrane</keyword>